<name>A0A5B7GR89_PORTR</name>
<accession>A0A5B7GR89</accession>
<comment type="caution">
    <text evidence="2">The sequence shown here is derived from an EMBL/GenBank/DDBJ whole genome shotgun (WGS) entry which is preliminary data.</text>
</comment>
<dbReference type="Proteomes" id="UP000324222">
    <property type="component" value="Unassembled WGS sequence"/>
</dbReference>
<organism evidence="2 3">
    <name type="scientific">Portunus trituberculatus</name>
    <name type="common">Swimming crab</name>
    <name type="synonym">Neptunus trituberculatus</name>
    <dbReference type="NCBI Taxonomy" id="210409"/>
    <lineage>
        <taxon>Eukaryota</taxon>
        <taxon>Metazoa</taxon>
        <taxon>Ecdysozoa</taxon>
        <taxon>Arthropoda</taxon>
        <taxon>Crustacea</taxon>
        <taxon>Multicrustacea</taxon>
        <taxon>Malacostraca</taxon>
        <taxon>Eumalacostraca</taxon>
        <taxon>Eucarida</taxon>
        <taxon>Decapoda</taxon>
        <taxon>Pleocyemata</taxon>
        <taxon>Brachyura</taxon>
        <taxon>Eubrachyura</taxon>
        <taxon>Portunoidea</taxon>
        <taxon>Portunidae</taxon>
        <taxon>Portuninae</taxon>
        <taxon>Portunus</taxon>
    </lineage>
</organism>
<keyword evidence="3" id="KW-1185">Reference proteome</keyword>
<protein>
    <submittedName>
        <fullName evidence="2">Uncharacterized protein</fullName>
    </submittedName>
</protein>
<feature type="region of interest" description="Disordered" evidence="1">
    <location>
        <begin position="51"/>
        <end position="80"/>
    </location>
</feature>
<evidence type="ECO:0000313" key="2">
    <source>
        <dbReference type="EMBL" id="MPC59855.1"/>
    </source>
</evidence>
<gene>
    <name evidence="2" type="ORF">E2C01_053883</name>
</gene>
<dbReference type="EMBL" id="VSRR010016927">
    <property type="protein sequence ID" value="MPC59855.1"/>
    <property type="molecule type" value="Genomic_DNA"/>
</dbReference>
<evidence type="ECO:0000313" key="3">
    <source>
        <dbReference type="Proteomes" id="UP000324222"/>
    </source>
</evidence>
<evidence type="ECO:0000256" key="1">
    <source>
        <dbReference type="SAM" id="MobiDB-lite"/>
    </source>
</evidence>
<dbReference type="AlphaFoldDB" id="A0A5B7GR89"/>
<reference evidence="2 3" key="1">
    <citation type="submission" date="2019-05" db="EMBL/GenBank/DDBJ databases">
        <title>Another draft genome of Portunus trituberculatus and its Hox gene families provides insights of decapod evolution.</title>
        <authorList>
            <person name="Jeong J.-H."/>
            <person name="Song I."/>
            <person name="Kim S."/>
            <person name="Choi T."/>
            <person name="Kim D."/>
            <person name="Ryu S."/>
            <person name="Kim W."/>
        </authorList>
    </citation>
    <scope>NUCLEOTIDE SEQUENCE [LARGE SCALE GENOMIC DNA]</scope>
    <source>
        <tissue evidence="2">Muscle</tissue>
    </source>
</reference>
<sequence length="122" mass="14017">MPKRLENYWERGKAVYRSAMTHTVTYKLDVGTSRRRSIIYIACELLWRKDTSHGANRDPPSSPNSEVRSDNEVVGDGGTKQCCGVCCGVCESLEEEAWNEPCVSRSLRMRNKPQWWTVYRQG</sequence>
<proteinExistence type="predicted"/>